<evidence type="ECO:0000313" key="2">
    <source>
        <dbReference type="EMBL" id="CEP12909.1"/>
    </source>
</evidence>
<protein>
    <submittedName>
        <fullName evidence="2">Uncharacterized protein</fullName>
    </submittedName>
</protein>
<keyword evidence="1" id="KW-1133">Transmembrane helix</keyword>
<dbReference type="STRING" id="35722.A0A0B7ND73"/>
<dbReference type="Proteomes" id="UP000054107">
    <property type="component" value="Unassembled WGS sequence"/>
</dbReference>
<organism evidence="2 3">
    <name type="scientific">Parasitella parasitica</name>
    <dbReference type="NCBI Taxonomy" id="35722"/>
    <lineage>
        <taxon>Eukaryota</taxon>
        <taxon>Fungi</taxon>
        <taxon>Fungi incertae sedis</taxon>
        <taxon>Mucoromycota</taxon>
        <taxon>Mucoromycotina</taxon>
        <taxon>Mucoromycetes</taxon>
        <taxon>Mucorales</taxon>
        <taxon>Mucorineae</taxon>
        <taxon>Mucoraceae</taxon>
        <taxon>Parasitella</taxon>
    </lineage>
</organism>
<evidence type="ECO:0000256" key="1">
    <source>
        <dbReference type="SAM" id="Phobius"/>
    </source>
</evidence>
<evidence type="ECO:0000313" key="3">
    <source>
        <dbReference type="Proteomes" id="UP000054107"/>
    </source>
</evidence>
<keyword evidence="1" id="KW-0812">Transmembrane</keyword>
<feature type="transmembrane region" description="Helical" evidence="1">
    <location>
        <begin position="93"/>
        <end position="113"/>
    </location>
</feature>
<gene>
    <name evidence="2" type="primary">PARPA_06927.1 scaffold 25142</name>
</gene>
<sequence length="157" mass="17636">MLNLDKIGEVELQTTYYNAILSEIIANRNIALRWANKSSSEEESDIQPDAFISTLIQHDFGEVKPGNSSTTKNFVCTDILRLGISSKRAIYKWHLSGCLSFMINGFYISFFVVRKQNKHLYTMTEIGAMAVASSPSELHSFASLKNLNMLSHIGHCL</sequence>
<accession>A0A0B7ND73</accession>
<dbReference type="OrthoDB" id="2271291at2759"/>
<reference evidence="2 3" key="1">
    <citation type="submission" date="2014-09" db="EMBL/GenBank/DDBJ databases">
        <authorList>
            <person name="Ellenberger Sabrina"/>
        </authorList>
    </citation>
    <scope>NUCLEOTIDE SEQUENCE [LARGE SCALE GENOMIC DNA]</scope>
    <source>
        <strain evidence="2 3">CBS 412.66</strain>
    </source>
</reference>
<keyword evidence="3" id="KW-1185">Reference proteome</keyword>
<proteinExistence type="predicted"/>
<keyword evidence="1" id="KW-0472">Membrane</keyword>
<name>A0A0B7ND73_9FUNG</name>
<dbReference type="AlphaFoldDB" id="A0A0B7ND73"/>
<dbReference type="EMBL" id="LN728830">
    <property type="protein sequence ID" value="CEP12909.1"/>
    <property type="molecule type" value="Genomic_DNA"/>
</dbReference>